<evidence type="ECO:0000256" key="1">
    <source>
        <dbReference type="ARBA" id="ARBA00023015"/>
    </source>
</evidence>
<dbReference type="CDD" id="cd00093">
    <property type="entry name" value="HTH_XRE"/>
    <property type="match status" value="1"/>
</dbReference>
<dbReference type="InterPro" id="IPR010982">
    <property type="entry name" value="Lambda_DNA-bd_dom_sf"/>
</dbReference>
<protein>
    <submittedName>
        <fullName evidence="5">Bacteriophage CI repressor protein</fullName>
    </submittedName>
</protein>
<dbReference type="Pfam" id="PF01381">
    <property type="entry name" value="HTH_3"/>
    <property type="match status" value="1"/>
</dbReference>
<evidence type="ECO:0000313" key="5">
    <source>
        <dbReference type="EMBL" id="EMM99149.1"/>
    </source>
</evidence>
<dbReference type="Gene3D" id="1.10.260.40">
    <property type="entry name" value="lambda repressor-like DNA-binding domains"/>
    <property type="match status" value="1"/>
</dbReference>
<evidence type="ECO:0000256" key="3">
    <source>
        <dbReference type="ARBA" id="ARBA00023163"/>
    </source>
</evidence>
<keyword evidence="1" id="KW-0805">Transcription regulation</keyword>
<proteinExistence type="predicted"/>
<dbReference type="PROSITE" id="PS50943">
    <property type="entry name" value="HTH_CROC1"/>
    <property type="match status" value="1"/>
</dbReference>
<dbReference type="PANTHER" id="PTHR40661:SF3">
    <property type="entry name" value="FELS-1 PROPHAGE TRANSCRIPTIONAL REGULATOR"/>
    <property type="match status" value="1"/>
</dbReference>
<dbReference type="EMBL" id="AHMH02000129">
    <property type="protein sequence ID" value="EMM99149.1"/>
    <property type="molecule type" value="Genomic_DNA"/>
</dbReference>
<dbReference type="PANTHER" id="PTHR40661">
    <property type="match status" value="1"/>
</dbReference>
<organism evidence="5 6">
    <name type="scientific">Leptospira noguchii str. 2007001578</name>
    <dbReference type="NCBI Taxonomy" id="1049974"/>
    <lineage>
        <taxon>Bacteria</taxon>
        <taxon>Pseudomonadati</taxon>
        <taxon>Spirochaetota</taxon>
        <taxon>Spirochaetia</taxon>
        <taxon>Leptospirales</taxon>
        <taxon>Leptospiraceae</taxon>
        <taxon>Leptospira</taxon>
    </lineage>
</organism>
<reference evidence="5 6" key="1">
    <citation type="submission" date="2013-01" db="EMBL/GenBank/DDBJ databases">
        <authorList>
            <person name="Harkins D.M."/>
            <person name="Durkin A.S."/>
            <person name="Brinkac L.M."/>
            <person name="Haft D.H."/>
            <person name="Selengut J.D."/>
            <person name="Sanka R."/>
            <person name="DePew J."/>
            <person name="Purushe J."/>
            <person name="Whelen A.C."/>
            <person name="Vinetz J.M."/>
            <person name="Sutton G.G."/>
            <person name="Nierman W.C."/>
            <person name="Fouts D.E."/>
        </authorList>
    </citation>
    <scope>NUCLEOTIDE SEQUENCE [LARGE SCALE GENOMIC DNA]</scope>
    <source>
        <strain evidence="5 6">2007001578</strain>
    </source>
</reference>
<dbReference type="InterPro" id="IPR001387">
    <property type="entry name" value="Cro/C1-type_HTH"/>
</dbReference>
<keyword evidence="6" id="KW-1185">Reference proteome</keyword>
<dbReference type="Proteomes" id="UP000012099">
    <property type="component" value="Unassembled WGS sequence"/>
</dbReference>
<dbReference type="RefSeq" id="WP_004432611.1">
    <property type="nucleotide sequence ID" value="NZ_AHMH02000129.1"/>
</dbReference>
<name>A0ABP2T4A4_9LEPT</name>
<accession>A0ABP2T4A4</accession>
<comment type="caution">
    <text evidence="5">The sequence shown here is derived from an EMBL/GenBank/DDBJ whole genome shotgun (WGS) entry which is preliminary data.</text>
</comment>
<feature type="domain" description="HTH cro/C1-type" evidence="4">
    <location>
        <begin position="17"/>
        <end position="71"/>
    </location>
</feature>
<evidence type="ECO:0000313" key="6">
    <source>
        <dbReference type="Proteomes" id="UP000012099"/>
    </source>
</evidence>
<sequence length="134" mass="15519">MATLMDNVAQNEIPKRVRELIGALGMTQKEFADKLNLTPAFINNVLNQGKSFSQETITKISFKFRVNINWLLSGEGEMFIPSSEEIHKQVDEFRELLGKLRKREGMIDFVRVVANSTDDEWKRIREMTRLMLGK</sequence>
<dbReference type="SUPFAM" id="SSF47413">
    <property type="entry name" value="lambda repressor-like DNA-binding domains"/>
    <property type="match status" value="1"/>
</dbReference>
<dbReference type="SMART" id="SM00530">
    <property type="entry name" value="HTH_XRE"/>
    <property type="match status" value="1"/>
</dbReference>
<evidence type="ECO:0000259" key="4">
    <source>
        <dbReference type="PROSITE" id="PS50943"/>
    </source>
</evidence>
<keyword evidence="2" id="KW-0238">DNA-binding</keyword>
<gene>
    <name evidence="5" type="ORF">LEP1GSC035_3850</name>
</gene>
<keyword evidence="3" id="KW-0804">Transcription</keyword>
<evidence type="ECO:0000256" key="2">
    <source>
        <dbReference type="ARBA" id="ARBA00023125"/>
    </source>
</evidence>